<dbReference type="EMBL" id="CAJJDO010000021">
    <property type="protein sequence ID" value="CAD8150768.1"/>
    <property type="molecule type" value="Genomic_DNA"/>
</dbReference>
<sequence>MVKVCQYVMMVQQMESQQRWYFLSYSGKRFYLYKRIFGQQFQWRRMNDFCNWKPIFGKMEKCIYGLIQRKKKFVRNSYINSLTEKNIQVIFFKWPF</sequence>
<proteinExistence type="predicted"/>
<protein>
    <submittedName>
        <fullName evidence="2">Uncharacterized protein</fullName>
    </submittedName>
</protein>
<comment type="caution">
    <text evidence="2">The sequence shown here is derived from an EMBL/GenBank/DDBJ whole genome shotgun (WGS) entry which is preliminary data.</text>
</comment>
<dbReference type="Proteomes" id="UP000689195">
    <property type="component" value="Unassembled WGS sequence"/>
</dbReference>
<gene>
    <name evidence="1" type="ORF">PPENT_87.1.T0210004</name>
    <name evidence="2" type="ORF">PPENT_87.1.T0210006</name>
</gene>
<organism evidence="2 3">
    <name type="scientific">Paramecium pentaurelia</name>
    <dbReference type="NCBI Taxonomy" id="43138"/>
    <lineage>
        <taxon>Eukaryota</taxon>
        <taxon>Sar</taxon>
        <taxon>Alveolata</taxon>
        <taxon>Ciliophora</taxon>
        <taxon>Intramacronucleata</taxon>
        <taxon>Oligohymenophorea</taxon>
        <taxon>Peniculida</taxon>
        <taxon>Parameciidae</taxon>
        <taxon>Paramecium</taxon>
    </lineage>
</organism>
<keyword evidence="3" id="KW-1185">Reference proteome</keyword>
<accession>A0A8S1TFT9</accession>
<evidence type="ECO:0000313" key="1">
    <source>
        <dbReference type="EMBL" id="CAD8150764.1"/>
    </source>
</evidence>
<reference evidence="2" key="1">
    <citation type="submission" date="2021-01" db="EMBL/GenBank/DDBJ databases">
        <authorList>
            <consortium name="Genoscope - CEA"/>
            <person name="William W."/>
        </authorList>
    </citation>
    <scope>NUCLEOTIDE SEQUENCE</scope>
</reference>
<evidence type="ECO:0000313" key="2">
    <source>
        <dbReference type="EMBL" id="CAD8150768.1"/>
    </source>
</evidence>
<dbReference type="EMBL" id="CAJJDO010000021">
    <property type="protein sequence ID" value="CAD8150764.1"/>
    <property type="molecule type" value="Genomic_DNA"/>
</dbReference>
<dbReference type="AlphaFoldDB" id="A0A8S1TFT9"/>
<name>A0A8S1TFT9_9CILI</name>
<evidence type="ECO:0000313" key="3">
    <source>
        <dbReference type="Proteomes" id="UP000689195"/>
    </source>
</evidence>